<evidence type="ECO:0000256" key="2">
    <source>
        <dbReference type="ARBA" id="ARBA00022729"/>
    </source>
</evidence>
<evidence type="ECO:0000256" key="3">
    <source>
        <dbReference type="SAM" id="SignalP"/>
    </source>
</evidence>
<dbReference type="AlphaFoldDB" id="A0A0R3KKJ4"/>
<dbReference type="Proteomes" id="UP000051913">
    <property type="component" value="Unassembled WGS sequence"/>
</dbReference>
<dbReference type="RefSeq" id="WP_057848679.1">
    <property type="nucleotide sequence ID" value="NZ_LLXX01000021.1"/>
</dbReference>
<evidence type="ECO:0000313" key="5">
    <source>
        <dbReference type="EMBL" id="KRR13248.1"/>
    </source>
</evidence>
<dbReference type="EMBL" id="LLXX01000021">
    <property type="protein sequence ID" value="KRR13248.1"/>
    <property type="molecule type" value="Genomic_DNA"/>
</dbReference>
<dbReference type="Pfam" id="PF13458">
    <property type="entry name" value="Peripla_BP_6"/>
    <property type="match status" value="1"/>
</dbReference>
<feature type="chain" id="PRO_5009796773" evidence="3">
    <location>
        <begin position="27"/>
        <end position="408"/>
    </location>
</feature>
<evidence type="ECO:0000313" key="6">
    <source>
        <dbReference type="Proteomes" id="UP000051913"/>
    </source>
</evidence>
<comment type="caution">
    <text evidence="5">The sequence shown here is derived from an EMBL/GenBank/DDBJ whole genome shotgun (WGS) entry which is preliminary data.</text>
</comment>
<dbReference type="SUPFAM" id="SSF53822">
    <property type="entry name" value="Periplasmic binding protein-like I"/>
    <property type="match status" value="1"/>
</dbReference>
<reference evidence="5 6" key="1">
    <citation type="submission" date="2014-03" db="EMBL/GenBank/DDBJ databases">
        <title>Bradyrhizobium valentinum sp. nov., isolated from effective nodules of Lupinus mariae-josephae, a lupine endemic of basic-lime soils in Eastern Spain.</title>
        <authorList>
            <person name="Duran D."/>
            <person name="Rey L."/>
            <person name="Navarro A."/>
            <person name="Busquets A."/>
            <person name="Imperial J."/>
            <person name="Ruiz-Argueso T."/>
        </authorList>
    </citation>
    <scope>NUCLEOTIDE SEQUENCE [LARGE SCALE GENOMIC DNA]</scope>
    <source>
        <strain evidence="5 6">LmjM3</strain>
    </source>
</reference>
<keyword evidence="6" id="KW-1185">Reference proteome</keyword>
<proteinExistence type="inferred from homology"/>
<dbReference type="InterPro" id="IPR028081">
    <property type="entry name" value="Leu-bd"/>
</dbReference>
<dbReference type="OrthoDB" id="9770729at2"/>
<feature type="domain" description="Leucine-binding protein" evidence="4">
    <location>
        <begin position="38"/>
        <end position="391"/>
    </location>
</feature>
<dbReference type="InterPro" id="IPR028082">
    <property type="entry name" value="Peripla_BP_I"/>
</dbReference>
<organism evidence="5 6">
    <name type="scientific">Bradyrhizobium valentinum</name>
    <dbReference type="NCBI Taxonomy" id="1518501"/>
    <lineage>
        <taxon>Bacteria</taxon>
        <taxon>Pseudomonadati</taxon>
        <taxon>Pseudomonadota</taxon>
        <taxon>Alphaproteobacteria</taxon>
        <taxon>Hyphomicrobiales</taxon>
        <taxon>Nitrobacteraceae</taxon>
        <taxon>Bradyrhizobium</taxon>
    </lineage>
</organism>
<name>A0A0R3KKJ4_9BRAD</name>
<feature type="signal peptide" evidence="3">
    <location>
        <begin position="1"/>
        <end position="26"/>
    </location>
</feature>
<dbReference type="Gene3D" id="3.40.50.2300">
    <property type="match status" value="2"/>
</dbReference>
<sequence length="408" mass="44491">MSAIKKLAILSAAFGLLAATSGGALAQKKYDPGASDTEIKIGNIMPYSGPASAYGVIAKTEEAYFKKINAEGGINGRKINFISYDDAYSPPKTVEQARKLVESDEALIVFNPLGTPPNTAIQKYLNSKKVPQLFVATGATKWNDPKSFPWTMGWQPNYQSETQIYAKYILKNKPDAKIGILYQNDDYGKDYLKGFKDGLGAKAASMIVLEESYEVSEPTIDSHIVKLKASGADVFINITTPKFAAQAIKKNAEIGWKPLHFLNNVSASIGSVMKPAGFENAQDIISSNYLKDTSDPEWKNDPGMKAFDEFLAKYYPEANRIDSFVMYGYTVAQGLVHVLKASGDNLTRENVMKQAASIKGLEIGSLLPGIRVNTSATDFAPISAVQLQKFKGETWERFGEVIDAEVGG</sequence>
<evidence type="ECO:0000259" key="4">
    <source>
        <dbReference type="Pfam" id="PF13458"/>
    </source>
</evidence>
<dbReference type="PANTHER" id="PTHR47235:SF1">
    <property type="entry name" value="BLR6548 PROTEIN"/>
    <property type="match status" value="1"/>
</dbReference>
<evidence type="ECO:0000256" key="1">
    <source>
        <dbReference type="ARBA" id="ARBA00010062"/>
    </source>
</evidence>
<dbReference type="PANTHER" id="PTHR47235">
    <property type="entry name" value="BLR6548 PROTEIN"/>
    <property type="match status" value="1"/>
</dbReference>
<comment type="similarity">
    <text evidence="1">Belongs to the leucine-binding protein family.</text>
</comment>
<accession>A0A0R3KKJ4</accession>
<keyword evidence="2 3" id="KW-0732">Signal</keyword>
<protein>
    <submittedName>
        <fullName evidence="5">Branched-chain amino acid ABC transporter substrate-binding protein</fullName>
    </submittedName>
</protein>
<dbReference type="CDD" id="cd06343">
    <property type="entry name" value="PBP1_ABC_ligand_binding-like"/>
    <property type="match status" value="1"/>
</dbReference>
<gene>
    <name evidence="5" type="ORF">CP49_15985</name>
</gene>
<dbReference type="STRING" id="1518501.CQ10_07555"/>